<feature type="compositionally biased region" description="Polar residues" evidence="1">
    <location>
        <begin position="55"/>
        <end position="69"/>
    </location>
</feature>
<evidence type="ECO:0000313" key="3">
    <source>
        <dbReference type="Proteomes" id="UP000558997"/>
    </source>
</evidence>
<organism evidence="2 3">
    <name type="scientific">Kribbella solani</name>
    <dbReference type="NCBI Taxonomy" id="236067"/>
    <lineage>
        <taxon>Bacteria</taxon>
        <taxon>Bacillati</taxon>
        <taxon>Actinomycetota</taxon>
        <taxon>Actinomycetes</taxon>
        <taxon>Propionibacteriales</taxon>
        <taxon>Kribbellaceae</taxon>
        <taxon>Kribbella</taxon>
    </lineage>
</organism>
<evidence type="ECO:0000313" key="2">
    <source>
        <dbReference type="EMBL" id="MBB5982219.1"/>
    </source>
</evidence>
<reference evidence="2 3" key="1">
    <citation type="submission" date="2020-08" db="EMBL/GenBank/DDBJ databases">
        <title>Sequencing the genomes of 1000 actinobacteria strains.</title>
        <authorList>
            <person name="Klenk H.-P."/>
        </authorList>
    </citation>
    <scope>NUCLEOTIDE SEQUENCE [LARGE SCALE GENOMIC DNA]</scope>
    <source>
        <strain evidence="2 3">DSM 17294</strain>
    </source>
</reference>
<dbReference type="EMBL" id="JACHNF010000001">
    <property type="protein sequence ID" value="MBB5982219.1"/>
    <property type="molecule type" value="Genomic_DNA"/>
</dbReference>
<feature type="region of interest" description="Disordered" evidence="1">
    <location>
        <begin position="21"/>
        <end position="81"/>
    </location>
</feature>
<sequence>MMISEQQEVARYRVAEQLRAAEARAQRSGGKPRSGPRKGLAGALRRLADKLEPVRSTSESFNQPLTGSQPRHRGTGLSIVR</sequence>
<name>A0A841DVS8_9ACTN</name>
<keyword evidence="3" id="KW-1185">Reference proteome</keyword>
<accession>A0A841DVS8</accession>
<evidence type="ECO:0000256" key="1">
    <source>
        <dbReference type="SAM" id="MobiDB-lite"/>
    </source>
</evidence>
<protein>
    <submittedName>
        <fullName evidence="2">Uncharacterized protein</fullName>
    </submittedName>
</protein>
<comment type="caution">
    <text evidence="2">The sequence shown here is derived from an EMBL/GenBank/DDBJ whole genome shotgun (WGS) entry which is preliminary data.</text>
</comment>
<proteinExistence type="predicted"/>
<gene>
    <name evidence="2" type="ORF">HDA44_005560</name>
</gene>
<dbReference type="Proteomes" id="UP000558997">
    <property type="component" value="Unassembled WGS sequence"/>
</dbReference>
<dbReference type="RefSeq" id="WP_184839276.1">
    <property type="nucleotide sequence ID" value="NZ_BAAAVN010000008.1"/>
</dbReference>
<dbReference type="AlphaFoldDB" id="A0A841DVS8"/>